<dbReference type="RefSeq" id="WP_155312325.1">
    <property type="nucleotide sequence ID" value="NZ_AP021879.1"/>
</dbReference>
<name>A0A5K8AFG8_9BACT</name>
<evidence type="ECO:0000313" key="3">
    <source>
        <dbReference type="Proteomes" id="UP000422108"/>
    </source>
</evidence>
<keyword evidence="3" id="KW-1185">Reference proteome</keyword>
<dbReference type="Pfam" id="PF12760">
    <property type="entry name" value="Zn_ribbon_IS1595"/>
    <property type="match status" value="1"/>
</dbReference>
<sequence length="70" mass="8430">MTKFTLIEDFPRSEIEFDARFSKPEACYEYLFQQKWPDGFECRECGHQQYWLSSKHQPFQGSTKRPFITG</sequence>
<protein>
    <recommendedName>
        <fullName evidence="1">Transposase zinc-ribbon domain-containing protein</fullName>
    </recommendedName>
</protein>
<gene>
    <name evidence="2" type="ORF">DSCOOX_45820</name>
</gene>
<organism evidence="2 3">
    <name type="scientific">Desulfosarcina ovata subsp. ovata</name>
    <dbReference type="NCBI Taxonomy" id="2752305"/>
    <lineage>
        <taxon>Bacteria</taxon>
        <taxon>Pseudomonadati</taxon>
        <taxon>Thermodesulfobacteriota</taxon>
        <taxon>Desulfobacteria</taxon>
        <taxon>Desulfobacterales</taxon>
        <taxon>Desulfosarcinaceae</taxon>
        <taxon>Desulfosarcina</taxon>
    </lineage>
</organism>
<proteinExistence type="predicted"/>
<accession>A0A5K8AFG8</accession>
<reference evidence="2 3" key="1">
    <citation type="submission" date="2019-11" db="EMBL/GenBank/DDBJ databases">
        <title>Comparative genomics of hydrocarbon-degrading Desulfosarcina strains.</title>
        <authorList>
            <person name="Watanabe M."/>
            <person name="Kojima H."/>
            <person name="Fukui M."/>
        </authorList>
    </citation>
    <scope>NUCLEOTIDE SEQUENCE [LARGE SCALE GENOMIC DNA]</scope>
    <source>
        <strain evidence="3">oXyS1</strain>
    </source>
</reference>
<dbReference type="EMBL" id="AP021879">
    <property type="protein sequence ID" value="BBO91402.1"/>
    <property type="molecule type" value="Genomic_DNA"/>
</dbReference>
<evidence type="ECO:0000313" key="2">
    <source>
        <dbReference type="EMBL" id="BBO91402.1"/>
    </source>
</evidence>
<dbReference type="Proteomes" id="UP000422108">
    <property type="component" value="Chromosome"/>
</dbReference>
<evidence type="ECO:0000259" key="1">
    <source>
        <dbReference type="Pfam" id="PF12760"/>
    </source>
</evidence>
<dbReference type="InterPro" id="IPR024442">
    <property type="entry name" value="Transposase_Zn_ribbon"/>
</dbReference>
<dbReference type="AlphaFoldDB" id="A0A5K8AFG8"/>
<feature type="domain" description="Transposase zinc-ribbon" evidence="1">
    <location>
        <begin position="25"/>
        <end position="57"/>
    </location>
</feature>